<reference evidence="1" key="1">
    <citation type="journal article" date="2014" name="Front. Microbiol.">
        <title>High frequency of phylogenetically diverse reductive dehalogenase-homologous genes in deep subseafloor sedimentary metagenomes.</title>
        <authorList>
            <person name="Kawai M."/>
            <person name="Futagami T."/>
            <person name="Toyoda A."/>
            <person name="Takaki Y."/>
            <person name="Nishi S."/>
            <person name="Hori S."/>
            <person name="Arai W."/>
            <person name="Tsubouchi T."/>
            <person name="Morono Y."/>
            <person name="Uchiyama I."/>
            <person name="Ito T."/>
            <person name="Fujiyama A."/>
            <person name="Inagaki F."/>
            <person name="Takami H."/>
        </authorList>
    </citation>
    <scope>NUCLEOTIDE SEQUENCE</scope>
    <source>
        <strain evidence="1">Expedition CK06-06</strain>
    </source>
</reference>
<name>X0VZA7_9ZZZZ</name>
<accession>X0VZA7</accession>
<evidence type="ECO:0000313" key="1">
    <source>
        <dbReference type="EMBL" id="GAG23809.1"/>
    </source>
</evidence>
<dbReference type="AlphaFoldDB" id="X0VZA7"/>
<feature type="non-terminal residue" evidence="1">
    <location>
        <position position="129"/>
    </location>
</feature>
<dbReference type="EMBL" id="BARS01037216">
    <property type="protein sequence ID" value="GAG23809.1"/>
    <property type="molecule type" value="Genomic_DNA"/>
</dbReference>
<gene>
    <name evidence="1" type="ORF">S01H1_57092</name>
</gene>
<evidence type="ECO:0008006" key="2">
    <source>
        <dbReference type="Google" id="ProtNLM"/>
    </source>
</evidence>
<comment type="caution">
    <text evidence="1">The sequence shown here is derived from an EMBL/GenBank/DDBJ whole genome shotgun (WGS) entry which is preliminary data.</text>
</comment>
<dbReference type="InterPro" id="IPR027417">
    <property type="entry name" value="P-loop_NTPase"/>
</dbReference>
<protein>
    <recommendedName>
        <fullName evidence="2">Terminase large subunit gp17-like C-terminal domain-containing protein</fullName>
    </recommendedName>
</protein>
<organism evidence="1">
    <name type="scientific">marine sediment metagenome</name>
    <dbReference type="NCBI Taxonomy" id="412755"/>
    <lineage>
        <taxon>unclassified sequences</taxon>
        <taxon>metagenomes</taxon>
        <taxon>ecological metagenomes</taxon>
    </lineage>
</organism>
<proteinExistence type="predicted"/>
<dbReference type="Gene3D" id="3.40.50.300">
    <property type="entry name" value="P-loop containing nucleotide triphosphate hydrolases"/>
    <property type="match status" value="1"/>
</dbReference>
<sequence length="129" mass="14374">MVCHHFGVNLPYRPFTPGHSTPLAFLADAFFHPTADVAAWANRSGGKTLTASILAALEFLFTDNLQARVLAGSEDQATNLYEYWQNWCDGPLAARVCGQVQRRRTRVSGGRMEILAASQRQVRGRKIQR</sequence>